<reference evidence="2 3" key="1">
    <citation type="submission" date="2012-12" db="EMBL/GenBank/DDBJ databases">
        <title>Novel taxa of Listeriaceae from agricultural environments in the United States.</title>
        <authorList>
            <person name="den Bakker H.C."/>
            <person name="Allred A."/>
            <person name="Warchocki S."/>
            <person name="Wright E.M."/>
            <person name="Burrell A."/>
            <person name="Nightingale K.K."/>
            <person name="Kephart D."/>
            <person name="Wiedmann M."/>
        </authorList>
    </citation>
    <scope>NUCLEOTIDE SEQUENCE [LARGE SCALE GENOMIC DNA]</scope>
    <source>
        <strain evidence="2 3">FSL F6-1037</strain>
    </source>
</reference>
<dbReference type="PATRIC" id="fig|1265861.3.peg.1678"/>
<protein>
    <submittedName>
        <fullName evidence="2">Uncharacterized protein</fullName>
    </submittedName>
</protein>
<keyword evidence="1" id="KW-0175">Coiled coil</keyword>
<dbReference type="AlphaFoldDB" id="W7CZX3"/>
<comment type="caution">
    <text evidence="2">The sequence shown here is derived from an EMBL/GenBank/DDBJ whole genome shotgun (WGS) entry which is preliminary data.</text>
</comment>
<evidence type="ECO:0000313" key="2">
    <source>
        <dbReference type="EMBL" id="EUJ38593.1"/>
    </source>
</evidence>
<organism evidence="2 3">
    <name type="scientific">Brochothrix campestris FSL F6-1037</name>
    <dbReference type="NCBI Taxonomy" id="1265861"/>
    <lineage>
        <taxon>Bacteria</taxon>
        <taxon>Bacillati</taxon>
        <taxon>Bacillota</taxon>
        <taxon>Bacilli</taxon>
        <taxon>Bacillales</taxon>
        <taxon>Listeriaceae</taxon>
        <taxon>Brochothrix</taxon>
    </lineage>
</organism>
<name>W7CZX3_9LIST</name>
<dbReference type="EMBL" id="AODH01000035">
    <property type="protein sequence ID" value="EUJ38593.1"/>
    <property type="molecule type" value="Genomic_DNA"/>
</dbReference>
<keyword evidence="3" id="KW-1185">Reference proteome</keyword>
<evidence type="ECO:0000256" key="1">
    <source>
        <dbReference type="SAM" id="Coils"/>
    </source>
</evidence>
<proteinExistence type="predicted"/>
<dbReference type="STRING" id="1265861.BCAMP_08551"/>
<sequence>MNKWANFIQKKCDYQFHYDYIRFASHTSTKKNINHRKTRMFTVEEIQKFQKVVELIPTLGRDNSLRIFFDKKHHLDAMKHSDLMTEIIKQVEVRLKTREESFQTLTQQVQRLERQYQALEQRFIQLEEVPATQEQTSSGWFRRKR</sequence>
<dbReference type="Proteomes" id="UP000019243">
    <property type="component" value="Unassembled WGS sequence"/>
</dbReference>
<gene>
    <name evidence="2" type="ORF">BCAMP_08551</name>
</gene>
<feature type="coiled-coil region" evidence="1">
    <location>
        <begin position="95"/>
        <end position="129"/>
    </location>
</feature>
<accession>W7CZX3</accession>
<evidence type="ECO:0000313" key="3">
    <source>
        <dbReference type="Proteomes" id="UP000019243"/>
    </source>
</evidence>